<dbReference type="FunFam" id="3.40.47.10:FF:000018">
    <property type="entry name" value="3-oxoacyl-[acyl-carrier-protein] synthase 2"/>
    <property type="match status" value="1"/>
</dbReference>
<name>A0A7U4QKR3_DESA2</name>
<dbReference type="InterPro" id="IPR014030">
    <property type="entry name" value="Ketoacyl_synth_N"/>
</dbReference>
<dbReference type="InterPro" id="IPR018201">
    <property type="entry name" value="Ketoacyl_synth_AS"/>
</dbReference>
<dbReference type="PANTHER" id="PTHR11712:SF336">
    <property type="entry name" value="3-OXOACYL-[ACYL-CARRIER-PROTEIN] SYNTHASE, MITOCHONDRIAL"/>
    <property type="match status" value="1"/>
</dbReference>
<keyword evidence="6" id="KW-1185">Reference proteome</keyword>
<gene>
    <name evidence="5" type="ORF">HS1_001354</name>
</gene>
<evidence type="ECO:0000256" key="2">
    <source>
        <dbReference type="ARBA" id="ARBA00022679"/>
    </source>
</evidence>
<evidence type="ECO:0000313" key="5">
    <source>
        <dbReference type="EMBL" id="AMM41157.1"/>
    </source>
</evidence>
<feature type="domain" description="Ketosynthase family 3 (KS3)" evidence="4">
    <location>
        <begin position="2"/>
        <end position="416"/>
    </location>
</feature>
<dbReference type="OrthoDB" id="9808669at2"/>
<dbReference type="InterPro" id="IPR020841">
    <property type="entry name" value="PKS_Beta-ketoAc_synthase_dom"/>
</dbReference>
<dbReference type="EMBL" id="CP013015">
    <property type="protein sequence ID" value="AMM41157.1"/>
    <property type="molecule type" value="Genomic_DNA"/>
</dbReference>
<reference evidence="5 6" key="1">
    <citation type="submission" date="2015-10" db="EMBL/GenBank/DDBJ databases">
        <title>Candidatus Desulfofervidus auxilii, a hydrogenotrophic sulfate-reducing bacterium involved in the thermophilic anaerobic oxidation of methane.</title>
        <authorList>
            <person name="Krukenberg V."/>
            <person name="Richter M."/>
            <person name="Wegener G."/>
        </authorList>
    </citation>
    <scope>NUCLEOTIDE SEQUENCE [LARGE SCALE GENOMIC DNA]</scope>
    <source>
        <strain evidence="5 6">HS1</strain>
    </source>
</reference>
<dbReference type="KEGG" id="daw:HS1_001354"/>
<dbReference type="PROSITE" id="PS00606">
    <property type="entry name" value="KS3_1"/>
    <property type="match status" value="1"/>
</dbReference>
<dbReference type="InterPro" id="IPR000794">
    <property type="entry name" value="Beta-ketoacyl_synthase"/>
</dbReference>
<evidence type="ECO:0000259" key="4">
    <source>
        <dbReference type="PROSITE" id="PS52004"/>
    </source>
</evidence>
<dbReference type="GO" id="GO:0006633">
    <property type="term" value="P:fatty acid biosynthetic process"/>
    <property type="evidence" value="ECO:0007669"/>
    <property type="project" value="InterPro"/>
</dbReference>
<comment type="similarity">
    <text evidence="1 3">Belongs to the thiolase-like superfamily. Beta-ketoacyl-ACP synthases family.</text>
</comment>
<dbReference type="Proteomes" id="UP000070560">
    <property type="component" value="Chromosome"/>
</dbReference>
<keyword evidence="2 3" id="KW-0808">Transferase</keyword>
<accession>A0A7U4QKR3</accession>
<dbReference type="NCBIfam" id="NF005589">
    <property type="entry name" value="PRK07314.1"/>
    <property type="match status" value="1"/>
</dbReference>
<dbReference type="PANTHER" id="PTHR11712">
    <property type="entry name" value="POLYKETIDE SYNTHASE-RELATED"/>
    <property type="match status" value="1"/>
</dbReference>
<proteinExistence type="inferred from homology"/>
<dbReference type="CDD" id="cd00834">
    <property type="entry name" value="KAS_I_II"/>
    <property type="match status" value="1"/>
</dbReference>
<dbReference type="Pfam" id="PF00109">
    <property type="entry name" value="ketoacyl-synt"/>
    <property type="match status" value="1"/>
</dbReference>
<organism evidence="5 6">
    <name type="scientific">Desulfofervidus auxilii</name>
    <dbReference type="NCBI Taxonomy" id="1621989"/>
    <lineage>
        <taxon>Bacteria</taxon>
        <taxon>Pseudomonadati</taxon>
        <taxon>Thermodesulfobacteriota</taxon>
        <taxon>Candidatus Desulfofervidia</taxon>
        <taxon>Candidatus Desulfofervidales</taxon>
        <taxon>Candidatus Desulfofervidaceae</taxon>
        <taxon>Candidatus Desulfofervidus</taxon>
    </lineage>
</organism>
<dbReference type="RefSeq" id="WP_066062736.1">
    <property type="nucleotide sequence ID" value="NZ_CP013015.1"/>
</dbReference>
<dbReference type="PROSITE" id="PS52004">
    <property type="entry name" value="KS3_2"/>
    <property type="match status" value="1"/>
</dbReference>
<dbReference type="GO" id="GO:0004315">
    <property type="term" value="F:3-oxoacyl-[acyl-carrier-protein] synthase activity"/>
    <property type="evidence" value="ECO:0007669"/>
    <property type="project" value="InterPro"/>
</dbReference>
<evidence type="ECO:0000313" key="6">
    <source>
        <dbReference type="Proteomes" id="UP000070560"/>
    </source>
</evidence>
<evidence type="ECO:0000256" key="3">
    <source>
        <dbReference type="RuleBase" id="RU003694"/>
    </source>
</evidence>
<evidence type="ECO:0000256" key="1">
    <source>
        <dbReference type="ARBA" id="ARBA00008467"/>
    </source>
</evidence>
<protein>
    <submittedName>
        <fullName evidence="5">Beta-ACP synthase</fullName>
    </submittedName>
</protein>
<dbReference type="GO" id="GO:0005829">
    <property type="term" value="C:cytosol"/>
    <property type="evidence" value="ECO:0007669"/>
    <property type="project" value="TreeGrafter"/>
</dbReference>
<dbReference type="Pfam" id="PF02801">
    <property type="entry name" value="Ketoacyl-synt_C"/>
    <property type="match status" value="1"/>
</dbReference>
<dbReference type="Gene3D" id="3.40.47.10">
    <property type="match status" value="1"/>
</dbReference>
<dbReference type="InterPro" id="IPR016039">
    <property type="entry name" value="Thiolase-like"/>
</dbReference>
<dbReference type="SUPFAM" id="SSF53901">
    <property type="entry name" value="Thiolase-like"/>
    <property type="match status" value="2"/>
</dbReference>
<dbReference type="InterPro" id="IPR014031">
    <property type="entry name" value="Ketoacyl_synth_C"/>
</dbReference>
<dbReference type="SMART" id="SM00825">
    <property type="entry name" value="PKS_KS"/>
    <property type="match status" value="1"/>
</dbReference>
<dbReference type="AlphaFoldDB" id="A0A7U4QKR3"/>
<sequence length="420" mass="45840">MKKRVVVTGIGVLSPNGIGKEVFFEGMISGKSGVRKVTDFDVSPFRSQIAAQITDFNPYAFGLTKEEVERMDRYVQFAIAGTEMAIEDAKLFLDKEQKDRVGVCLANAICGTKYMEEEFVRVTNGGKEPIDPRKARPYLYDASMFNTPSSEISARYQLKGICTTVSTGCTAGTDAVGFAYEAIQNGEADIMITGASEAPLCPITFAAFDVLKVISSRNEEPEKASRPFDKERDGFVLSEGCGILILEELNHALKRGAHIYCEITGFGTCCNAYHMTDLPADGESMVASINFALKDAQLPPVSIGYINAHGSSTKQNDIFETNAYKKVFGNKAYDIPISSLKSMIGHPLAAANSIELVASVLIFERDILPPTINQEVSDPVCDLDYIANKAREKRVDHILKTSSGFAGVHSSMILSRWNSP</sequence>